<comment type="subcellular location">
    <subcellularLocation>
        <location evidence="1">Secreted</location>
    </subcellularLocation>
</comment>
<evidence type="ECO:0000256" key="2">
    <source>
        <dbReference type="ARBA" id="ARBA00009932"/>
    </source>
</evidence>
<dbReference type="RefSeq" id="XP_011644139.1">
    <property type="nucleotide sequence ID" value="XM_011645837.2"/>
</dbReference>
<keyword evidence="6" id="KW-1185">Reference proteome</keyword>
<evidence type="ECO:0000313" key="7">
    <source>
        <dbReference type="RefSeq" id="XP_011644139.1"/>
    </source>
</evidence>
<comment type="similarity">
    <text evidence="2">Belongs to the ant venom allergen 2/4 family.</text>
</comment>
<dbReference type="GeneID" id="105431548"/>
<dbReference type="KEGG" id="pbar:105431548"/>
<keyword evidence="4" id="KW-0732">Signal</keyword>
<evidence type="ECO:0000256" key="4">
    <source>
        <dbReference type="SAM" id="SignalP"/>
    </source>
</evidence>
<dbReference type="SUPFAM" id="SSF47565">
    <property type="entry name" value="Insect pheromone/odorant-binding proteins"/>
    <property type="match status" value="1"/>
</dbReference>
<reference evidence="7" key="1">
    <citation type="submission" date="2025-08" db="UniProtKB">
        <authorList>
            <consortium name="RefSeq"/>
        </authorList>
    </citation>
    <scope>IDENTIFICATION</scope>
</reference>
<protein>
    <submittedName>
        <fullName evidence="7">Uncharacterized protein LOC105431548</fullName>
    </submittedName>
</protein>
<organism evidence="6 7">
    <name type="scientific">Pogonomyrmex barbatus</name>
    <name type="common">red harvester ant</name>
    <dbReference type="NCBI Taxonomy" id="144034"/>
    <lineage>
        <taxon>Eukaryota</taxon>
        <taxon>Metazoa</taxon>
        <taxon>Ecdysozoa</taxon>
        <taxon>Arthropoda</taxon>
        <taxon>Hexapoda</taxon>
        <taxon>Insecta</taxon>
        <taxon>Pterygota</taxon>
        <taxon>Neoptera</taxon>
        <taxon>Endopterygota</taxon>
        <taxon>Hymenoptera</taxon>
        <taxon>Apocrita</taxon>
        <taxon>Aculeata</taxon>
        <taxon>Formicoidea</taxon>
        <taxon>Formicidae</taxon>
        <taxon>Myrmicinae</taxon>
        <taxon>Pogonomyrmex</taxon>
    </lineage>
</organism>
<proteinExistence type="inferred from homology"/>
<feature type="signal peptide" evidence="4">
    <location>
        <begin position="1"/>
        <end position="17"/>
    </location>
</feature>
<evidence type="ECO:0000256" key="1">
    <source>
        <dbReference type="ARBA" id="ARBA00004613"/>
    </source>
</evidence>
<dbReference type="Gene3D" id="1.10.238.190">
    <property type="match status" value="1"/>
</dbReference>
<dbReference type="InterPro" id="IPR036728">
    <property type="entry name" value="PBP_GOBP_sf"/>
</dbReference>
<keyword evidence="3" id="KW-0964">Secreted</keyword>
<dbReference type="GO" id="GO:0005576">
    <property type="term" value="C:extracellular region"/>
    <property type="evidence" value="ECO:0007669"/>
    <property type="project" value="UniProtKB-SubCell"/>
</dbReference>
<dbReference type="InterPro" id="IPR038211">
    <property type="entry name" value="Ant_venon_allerg_soli_2/4_sf"/>
</dbReference>
<gene>
    <name evidence="7" type="primary">LOC105431548</name>
</gene>
<sequence length="126" mass="14255">MKKFLVLIACLLAVVCADNPEAVKDFYDNSAKCTQELNKPQNDIDVLMCILRKHGLIDNDDKYLLDKGLAYLDELISDEAKRNQAKETIRKCYNDNVKYDGSQPNLEFTKKGIQCAQSVLALIDKP</sequence>
<feature type="domain" description="Ant venom allergen Sol i 2/4" evidence="5">
    <location>
        <begin position="32"/>
        <end position="118"/>
    </location>
</feature>
<dbReference type="GO" id="GO:0005549">
    <property type="term" value="F:odorant binding"/>
    <property type="evidence" value="ECO:0007669"/>
    <property type="project" value="InterPro"/>
</dbReference>
<dbReference type="Pfam" id="PF22750">
    <property type="entry name" value="Sol_i_2"/>
    <property type="match status" value="1"/>
</dbReference>
<name>A0A6I9WMF9_9HYME</name>
<evidence type="ECO:0000313" key="6">
    <source>
        <dbReference type="Proteomes" id="UP000504615"/>
    </source>
</evidence>
<dbReference type="AlphaFoldDB" id="A0A6I9WMF9"/>
<accession>A0A6I9WMF9</accession>
<dbReference type="InterPro" id="IPR055216">
    <property type="entry name" value="Sol_i_2/4"/>
</dbReference>
<evidence type="ECO:0000259" key="5">
    <source>
        <dbReference type="Pfam" id="PF22750"/>
    </source>
</evidence>
<dbReference type="OrthoDB" id="7550349at2759"/>
<feature type="chain" id="PRO_5027051309" evidence="4">
    <location>
        <begin position="18"/>
        <end position="126"/>
    </location>
</feature>
<evidence type="ECO:0000256" key="3">
    <source>
        <dbReference type="ARBA" id="ARBA00022525"/>
    </source>
</evidence>
<dbReference type="Proteomes" id="UP000504615">
    <property type="component" value="Unplaced"/>
</dbReference>